<organism evidence="1 2">
    <name type="scientific">Botrimarina mediterranea</name>
    <dbReference type="NCBI Taxonomy" id="2528022"/>
    <lineage>
        <taxon>Bacteria</taxon>
        <taxon>Pseudomonadati</taxon>
        <taxon>Planctomycetota</taxon>
        <taxon>Planctomycetia</taxon>
        <taxon>Pirellulales</taxon>
        <taxon>Lacipirellulaceae</taxon>
        <taxon>Botrimarina</taxon>
    </lineage>
</organism>
<accession>A0A518K952</accession>
<dbReference type="Proteomes" id="UP000316426">
    <property type="component" value="Chromosome"/>
</dbReference>
<evidence type="ECO:0000313" key="2">
    <source>
        <dbReference type="Proteomes" id="UP000316426"/>
    </source>
</evidence>
<dbReference type="KEGG" id="bmei:Spa11_25180"/>
<keyword evidence="2" id="KW-1185">Reference proteome</keyword>
<protein>
    <submittedName>
        <fullName evidence="1">Uncharacterized protein</fullName>
    </submittedName>
</protein>
<name>A0A518K952_9BACT</name>
<reference evidence="1 2" key="1">
    <citation type="submission" date="2019-02" db="EMBL/GenBank/DDBJ databases">
        <title>Deep-cultivation of Planctomycetes and their phenomic and genomic characterization uncovers novel biology.</title>
        <authorList>
            <person name="Wiegand S."/>
            <person name="Jogler M."/>
            <person name="Boedeker C."/>
            <person name="Pinto D."/>
            <person name="Vollmers J."/>
            <person name="Rivas-Marin E."/>
            <person name="Kohn T."/>
            <person name="Peeters S.H."/>
            <person name="Heuer A."/>
            <person name="Rast P."/>
            <person name="Oberbeckmann S."/>
            <person name="Bunk B."/>
            <person name="Jeske O."/>
            <person name="Meyerdierks A."/>
            <person name="Storesund J.E."/>
            <person name="Kallscheuer N."/>
            <person name="Luecker S."/>
            <person name="Lage O.M."/>
            <person name="Pohl T."/>
            <person name="Merkel B.J."/>
            <person name="Hornburger P."/>
            <person name="Mueller R.-W."/>
            <person name="Bruemmer F."/>
            <person name="Labrenz M."/>
            <person name="Spormann A.M."/>
            <person name="Op den Camp H."/>
            <person name="Overmann J."/>
            <person name="Amann R."/>
            <person name="Jetten M.S.M."/>
            <person name="Mascher T."/>
            <person name="Medema M.H."/>
            <person name="Devos D.P."/>
            <person name="Kaster A.-K."/>
            <person name="Ovreas L."/>
            <person name="Rohde M."/>
            <person name="Galperin M.Y."/>
            <person name="Jogler C."/>
        </authorList>
    </citation>
    <scope>NUCLEOTIDE SEQUENCE [LARGE SCALE GENOMIC DNA]</scope>
    <source>
        <strain evidence="1 2">Spa11</strain>
    </source>
</reference>
<proteinExistence type="predicted"/>
<evidence type="ECO:0000313" key="1">
    <source>
        <dbReference type="EMBL" id="QDV74316.1"/>
    </source>
</evidence>
<dbReference type="EMBL" id="CP036349">
    <property type="protein sequence ID" value="QDV74316.1"/>
    <property type="molecule type" value="Genomic_DNA"/>
</dbReference>
<gene>
    <name evidence="1" type="ORF">Spa11_25180</name>
</gene>
<dbReference type="AlphaFoldDB" id="A0A518K952"/>
<sequence length="365" mass="39143">MSATQWRRIERQSIAIAVTVLALAVTGCTHTHLRKSNVAQVGSITDLLYEQTLSNVAMAHCQPGSLPHVAVISSGTTQATSSAGSTVGLTWNPTTLVSEVLNLNGSRTVAESWGIAPVTSPSRLRRIQCAMHLMTRGYNLAVAPVQSDHAGTQYRVVLAGDNACSNCLGQLTSVGFLPRPTAEKIDPITRDFYTSNDAEEYRRSLSTAMACKLPTCWYGIEKKGLAWWKSCHRGHYRGCCGSYTAWVDARGIPSLARATLSIQELGVLDPPYVQVEKTVKLSDGTTIKVTGAASGTVNEFQIPRLATGENEFMGNSNRAIDIFNQSLLNISPAATRENLPPANPPANLTPVVIPTIPSLPITTGP</sequence>
<dbReference type="PROSITE" id="PS51257">
    <property type="entry name" value="PROKAR_LIPOPROTEIN"/>
    <property type="match status" value="1"/>
</dbReference>